<evidence type="ECO:0000256" key="6">
    <source>
        <dbReference type="ARBA" id="ARBA00022989"/>
    </source>
</evidence>
<feature type="transmembrane region" description="Helical" evidence="8">
    <location>
        <begin position="308"/>
        <end position="328"/>
    </location>
</feature>
<feature type="transmembrane region" description="Helical" evidence="8">
    <location>
        <begin position="249"/>
        <end position="270"/>
    </location>
</feature>
<evidence type="ECO:0000256" key="2">
    <source>
        <dbReference type="ARBA" id="ARBA00022448"/>
    </source>
</evidence>
<feature type="transmembrane region" description="Helical" evidence="8">
    <location>
        <begin position="334"/>
        <end position="352"/>
    </location>
</feature>
<feature type="transmembrane region" description="Helical" evidence="8">
    <location>
        <begin position="82"/>
        <end position="99"/>
    </location>
</feature>
<feature type="transmembrane region" description="Helical" evidence="8">
    <location>
        <begin position="131"/>
        <end position="156"/>
    </location>
</feature>
<dbReference type="InterPro" id="IPR001851">
    <property type="entry name" value="ABC_transp_permease"/>
</dbReference>
<evidence type="ECO:0000256" key="7">
    <source>
        <dbReference type="ARBA" id="ARBA00023136"/>
    </source>
</evidence>
<feature type="transmembrane region" description="Helical" evidence="8">
    <location>
        <begin position="43"/>
        <end position="62"/>
    </location>
</feature>
<dbReference type="RefSeq" id="WP_338550934.1">
    <property type="nucleotide sequence ID" value="NZ_CP146069.1"/>
</dbReference>
<evidence type="ECO:0000256" key="5">
    <source>
        <dbReference type="ARBA" id="ARBA00022692"/>
    </source>
</evidence>
<dbReference type="Proteomes" id="UP001364156">
    <property type="component" value="Chromosome"/>
</dbReference>
<evidence type="ECO:0000256" key="1">
    <source>
        <dbReference type="ARBA" id="ARBA00004651"/>
    </source>
</evidence>
<organism evidence="9 10">
    <name type="scientific">Roseovarius phycicola</name>
    <dbReference type="NCBI Taxonomy" id="3080976"/>
    <lineage>
        <taxon>Bacteria</taxon>
        <taxon>Pseudomonadati</taxon>
        <taxon>Pseudomonadota</taxon>
        <taxon>Alphaproteobacteria</taxon>
        <taxon>Rhodobacterales</taxon>
        <taxon>Roseobacteraceae</taxon>
        <taxon>Roseovarius</taxon>
    </lineage>
</organism>
<keyword evidence="5 8" id="KW-0812">Transmembrane</keyword>
<feature type="transmembrane region" description="Helical" evidence="8">
    <location>
        <begin position="202"/>
        <end position="223"/>
    </location>
</feature>
<keyword evidence="2" id="KW-0813">Transport</keyword>
<protein>
    <submittedName>
        <fullName evidence="9">ABC transporter permease</fullName>
    </submittedName>
</protein>
<sequence>MTAIIWTRQARHRFGMQGSAIMEKTLNPIHKAESRQSAVMRRLMVLGLLPLLMIVLCIVLGLVEPKFLRSANLINVLRNASFLMLIASGQMMVLIIGGFDLSIGAVVALTSVTTALSMNALIALFPDSYLLVISLGVLAGLGAGAAVGLLNGFVVALMKVSPFMVTLGTLSIASGLALYMTQGVPVYGMPDLFTRDFGRMRIFNLPVVIYLTAAMLVLIWWMMNHTKFGKYMYAIGSNEHAARVSGVKVTFYIVATYTVCSMVAALTGILLTARVGSGEAGLGATLMMESIAAAVIGGVSLRGGVGRVEMVALGALFLALVTNAMNLLRVDSKLQTIVIGVVIILAVGIETYQSKRAKR</sequence>
<keyword evidence="6 8" id="KW-1133">Transmembrane helix</keyword>
<evidence type="ECO:0000313" key="10">
    <source>
        <dbReference type="Proteomes" id="UP001364156"/>
    </source>
</evidence>
<keyword evidence="3" id="KW-1003">Cell membrane</keyword>
<dbReference type="CDD" id="cd06579">
    <property type="entry name" value="TM_PBP1_transp_AraH_like"/>
    <property type="match status" value="1"/>
</dbReference>
<evidence type="ECO:0000313" key="9">
    <source>
        <dbReference type="EMBL" id="WWR48111.1"/>
    </source>
</evidence>
<keyword evidence="4" id="KW-0997">Cell inner membrane</keyword>
<name>A0ABZ2HN82_9RHOB</name>
<keyword evidence="7 8" id="KW-0472">Membrane</keyword>
<feature type="transmembrane region" description="Helical" evidence="8">
    <location>
        <begin position="163"/>
        <end position="182"/>
    </location>
</feature>
<evidence type="ECO:0000256" key="4">
    <source>
        <dbReference type="ARBA" id="ARBA00022519"/>
    </source>
</evidence>
<feature type="transmembrane region" description="Helical" evidence="8">
    <location>
        <begin position="282"/>
        <end position="301"/>
    </location>
</feature>
<accession>A0ABZ2HN82</accession>
<comment type="subcellular location">
    <subcellularLocation>
        <location evidence="1">Cell membrane</location>
        <topology evidence="1">Multi-pass membrane protein</topology>
    </subcellularLocation>
</comment>
<evidence type="ECO:0000256" key="3">
    <source>
        <dbReference type="ARBA" id="ARBA00022475"/>
    </source>
</evidence>
<feature type="transmembrane region" description="Helical" evidence="8">
    <location>
        <begin position="106"/>
        <end position="125"/>
    </location>
</feature>
<evidence type="ECO:0000256" key="8">
    <source>
        <dbReference type="SAM" id="Phobius"/>
    </source>
</evidence>
<reference evidence="9 10" key="1">
    <citation type="submission" date="2023-10" db="EMBL/GenBank/DDBJ databases">
        <title>Roseovarius strain S88 nov., isolated from a marine algae.</title>
        <authorList>
            <person name="Lee M.W."/>
            <person name="Lee J.K."/>
            <person name="Kim J.M."/>
            <person name="Choi D.G."/>
            <person name="Baek J.H."/>
            <person name="Bayburt H."/>
            <person name="Jung J.J."/>
            <person name="Han D.M."/>
            <person name="Jeon C.O."/>
        </authorList>
    </citation>
    <scope>NUCLEOTIDE SEQUENCE [LARGE SCALE GENOMIC DNA]</scope>
    <source>
        <strain evidence="9 10">S88</strain>
    </source>
</reference>
<dbReference type="PANTHER" id="PTHR32196:SF21">
    <property type="entry name" value="ABC TRANSPORTER PERMEASE PROTEIN YPHD-RELATED"/>
    <property type="match status" value="1"/>
</dbReference>
<proteinExistence type="predicted"/>
<dbReference type="Pfam" id="PF02653">
    <property type="entry name" value="BPD_transp_2"/>
    <property type="match status" value="1"/>
</dbReference>
<keyword evidence="10" id="KW-1185">Reference proteome</keyword>
<dbReference type="PANTHER" id="PTHR32196">
    <property type="entry name" value="ABC TRANSPORTER PERMEASE PROTEIN YPHD-RELATED-RELATED"/>
    <property type="match status" value="1"/>
</dbReference>
<dbReference type="EMBL" id="CP146069">
    <property type="protein sequence ID" value="WWR48111.1"/>
    <property type="molecule type" value="Genomic_DNA"/>
</dbReference>
<gene>
    <name evidence="9" type="ORF">RZ517_08060</name>
</gene>